<accession>A0A2G2VFC8</accession>
<comment type="caution">
    <text evidence="1">The sequence shown here is derived from an EMBL/GenBank/DDBJ whole genome shotgun (WGS) entry which is preliminary data.</text>
</comment>
<keyword evidence="2" id="KW-1185">Reference proteome</keyword>
<evidence type="ECO:0000313" key="1">
    <source>
        <dbReference type="EMBL" id="PHT31676.1"/>
    </source>
</evidence>
<reference evidence="2" key="2">
    <citation type="journal article" date="2017" name="J. Anim. Genet.">
        <title>Multiple reference genome sequences of hot pepper reveal the massive evolution of plant disease resistance genes by retroduplication.</title>
        <authorList>
            <person name="Kim S."/>
            <person name="Park J."/>
            <person name="Yeom S.-I."/>
            <person name="Kim Y.-M."/>
            <person name="Seo E."/>
            <person name="Kim K.-T."/>
            <person name="Kim M.-S."/>
            <person name="Lee J.M."/>
            <person name="Cheong K."/>
            <person name="Shin H.-S."/>
            <person name="Kim S.-B."/>
            <person name="Han K."/>
            <person name="Lee J."/>
            <person name="Park M."/>
            <person name="Lee H.-A."/>
            <person name="Lee H.-Y."/>
            <person name="Lee Y."/>
            <person name="Oh S."/>
            <person name="Lee J.H."/>
            <person name="Choi E."/>
            <person name="Choi E."/>
            <person name="Lee S.E."/>
            <person name="Jeon J."/>
            <person name="Kim H."/>
            <person name="Choi G."/>
            <person name="Song H."/>
            <person name="Lee J."/>
            <person name="Lee S.-C."/>
            <person name="Kwon J.-K."/>
            <person name="Lee H.-Y."/>
            <person name="Koo N."/>
            <person name="Hong Y."/>
            <person name="Kim R.W."/>
            <person name="Kang W.-H."/>
            <person name="Huh J.H."/>
            <person name="Kang B.-C."/>
            <person name="Yang T.-J."/>
            <person name="Lee Y.-H."/>
            <person name="Bennetzen J.L."/>
            <person name="Choi D."/>
        </authorList>
    </citation>
    <scope>NUCLEOTIDE SEQUENCE [LARGE SCALE GENOMIC DNA]</scope>
    <source>
        <strain evidence="2">cv. PBC81</strain>
    </source>
</reference>
<name>A0A2G2VFC8_CAPBA</name>
<dbReference type="AlphaFoldDB" id="A0A2G2VFC8"/>
<protein>
    <submittedName>
        <fullName evidence="1">Uncharacterized protein</fullName>
    </submittedName>
</protein>
<reference evidence="1 2" key="1">
    <citation type="journal article" date="2017" name="Genome Biol.">
        <title>New reference genome sequences of hot pepper reveal the massive evolution of plant disease-resistance genes by retroduplication.</title>
        <authorList>
            <person name="Kim S."/>
            <person name="Park J."/>
            <person name="Yeom S.I."/>
            <person name="Kim Y.M."/>
            <person name="Seo E."/>
            <person name="Kim K.T."/>
            <person name="Kim M.S."/>
            <person name="Lee J.M."/>
            <person name="Cheong K."/>
            <person name="Shin H.S."/>
            <person name="Kim S.B."/>
            <person name="Han K."/>
            <person name="Lee J."/>
            <person name="Park M."/>
            <person name="Lee H.A."/>
            <person name="Lee H.Y."/>
            <person name="Lee Y."/>
            <person name="Oh S."/>
            <person name="Lee J.H."/>
            <person name="Choi E."/>
            <person name="Choi E."/>
            <person name="Lee S.E."/>
            <person name="Jeon J."/>
            <person name="Kim H."/>
            <person name="Choi G."/>
            <person name="Song H."/>
            <person name="Lee J."/>
            <person name="Lee S.C."/>
            <person name="Kwon J.K."/>
            <person name="Lee H.Y."/>
            <person name="Koo N."/>
            <person name="Hong Y."/>
            <person name="Kim R.W."/>
            <person name="Kang W.H."/>
            <person name="Huh J.H."/>
            <person name="Kang B.C."/>
            <person name="Yang T.J."/>
            <person name="Lee Y.H."/>
            <person name="Bennetzen J.L."/>
            <person name="Choi D."/>
        </authorList>
    </citation>
    <scope>NUCLEOTIDE SEQUENCE [LARGE SCALE GENOMIC DNA]</scope>
    <source>
        <strain evidence="2">cv. PBC81</strain>
    </source>
</reference>
<dbReference type="EMBL" id="MLFT02000012">
    <property type="protein sequence ID" value="PHT31676.1"/>
    <property type="molecule type" value="Genomic_DNA"/>
</dbReference>
<evidence type="ECO:0000313" key="2">
    <source>
        <dbReference type="Proteomes" id="UP000224567"/>
    </source>
</evidence>
<gene>
    <name evidence="1" type="ORF">CQW23_28013</name>
</gene>
<proteinExistence type="predicted"/>
<sequence>MVVIVIVEEEEAATAGGNKKVRRSSGGDGVGIFADPDSEPIGEAYLVSDCDYSYTYEIIDEYLSNIHFILASYCLWHFINGLWINPSAASGSTFFFGSTFSSNSPSQPMFGNSAFAASPGNNDNMKYNIIEDLVQFGGQQSQAAPQNSPSFAALPALAVSSGQPSVFPSRGGFAFGSAVSAFQFGGQQSQATPQNSPPFAASPAPAISFGQYYVSPSRGGFAFGSVVSAFQFGGQQSQAAPQNFHPFAASPAPAISFGQP</sequence>
<dbReference type="Proteomes" id="UP000224567">
    <property type="component" value="Unassembled WGS sequence"/>
</dbReference>
<organism evidence="1 2">
    <name type="scientific">Capsicum baccatum</name>
    <name type="common">Peruvian pepper</name>
    <dbReference type="NCBI Taxonomy" id="33114"/>
    <lineage>
        <taxon>Eukaryota</taxon>
        <taxon>Viridiplantae</taxon>
        <taxon>Streptophyta</taxon>
        <taxon>Embryophyta</taxon>
        <taxon>Tracheophyta</taxon>
        <taxon>Spermatophyta</taxon>
        <taxon>Magnoliopsida</taxon>
        <taxon>eudicotyledons</taxon>
        <taxon>Gunneridae</taxon>
        <taxon>Pentapetalae</taxon>
        <taxon>asterids</taxon>
        <taxon>lamiids</taxon>
        <taxon>Solanales</taxon>
        <taxon>Solanaceae</taxon>
        <taxon>Solanoideae</taxon>
        <taxon>Capsiceae</taxon>
        <taxon>Capsicum</taxon>
    </lineage>
</organism>